<dbReference type="EMBL" id="JAANIU010009421">
    <property type="protein sequence ID" value="KAG1533169.1"/>
    <property type="molecule type" value="Genomic_DNA"/>
</dbReference>
<evidence type="ECO:0000256" key="1">
    <source>
        <dbReference type="SAM" id="MobiDB-lite"/>
    </source>
</evidence>
<dbReference type="AlphaFoldDB" id="A0A9P7C2P7"/>
<organism evidence="2 3">
    <name type="scientific">Rhizopus delemar</name>
    <dbReference type="NCBI Taxonomy" id="936053"/>
    <lineage>
        <taxon>Eukaryota</taxon>
        <taxon>Fungi</taxon>
        <taxon>Fungi incertae sedis</taxon>
        <taxon>Mucoromycota</taxon>
        <taxon>Mucoromycotina</taxon>
        <taxon>Mucoromycetes</taxon>
        <taxon>Mucorales</taxon>
        <taxon>Mucorineae</taxon>
        <taxon>Rhizopodaceae</taxon>
        <taxon>Rhizopus</taxon>
    </lineage>
</organism>
<evidence type="ECO:0000313" key="3">
    <source>
        <dbReference type="Proteomes" id="UP000740926"/>
    </source>
</evidence>
<sequence length="106" mass="11574">MRSRPRADTAAFWARVPDHIHPRSAARGQTPHPPAYGRCSGRPTARATSSIWSIWPSALIPEGFMATGTSVPERFRSTGAGSPLRHPQHPRIPPGHSRRAVCAPRP</sequence>
<proteinExistence type="predicted"/>
<dbReference type="Proteomes" id="UP000740926">
    <property type="component" value="Unassembled WGS sequence"/>
</dbReference>
<accession>A0A9P7C2P7</accession>
<comment type="caution">
    <text evidence="2">The sequence shown here is derived from an EMBL/GenBank/DDBJ whole genome shotgun (WGS) entry which is preliminary data.</text>
</comment>
<protein>
    <submittedName>
        <fullName evidence="2">Uncharacterized protein</fullName>
    </submittedName>
</protein>
<reference evidence="2 3" key="1">
    <citation type="journal article" date="2020" name="Microb. Genom.">
        <title>Genetic diversity of clinical and environmental Mucorales isolates obtained from an investigation of mucormycosis cases among solid organ transplant recipients.</title>
        <authorList>
            <person name="Nguyen M.H."/>
            <person name="Kaul D."/>
            <person name="Muto C."/>
            <person name="Cheng S.J."/>
            <person name="Richter R.A."/>
            <person name="Bruno V.M."/>
            <person name="Liu G."/>
            <person name="Beyhan S."/>
            <person name="Sundermann A.J."/>
            <person name="Mounaud S."/>
            <person name="Pasculle A.W."/>
            <person name="Nierman W.C."/>
            <person name="Driscoll E."/>
            <person name="Cumbie R."/>
            <person name="Clancy C.J."/>
            <person name="Dupont C.L."/>
        </authorList>
    </citation>
    <scope>NUCLEOTIDE SEQUENCE [LARGE SCALE GENOMIC DNA]</scope>
    <source>
        <strain evidence="2 3">GL24</strain>
    </source>
</reference>
<gene>
    <name evidence="2" type="ORF">G6F50_015960</name>
</gene>
<feature type="region of interest" description="Disordered" evidence="1">
    <location>
        <begin position="1"/>
        <end position="43"/>
    </location>
</feature>
<keyword evidence="3" id="KW-1185">Reference proteome</keyword>
<name>A0A9P7C2P7_9FUNG</name>
<feature type="region of interest" description="Disordered" evidence="1">
    <location>
        <begin position="72"/>
        <end position="106"/>
    </location>
</feature>
<evidence type="ECO:0000313" key="2">
    <source>
        <dbReference type="EMBL" id="KAG1533169.1"/>
    </source>
</evidence>